<comment type="caution">
    <text evidence="2">The sequence shown here is derived from an EMBL/GenBank/DDBJ whole genome shotgun (WGS) entry which is preliminary data.</text>
</comment>
<dbReference type="AlphaFoldDB" id="A0A3N0Y5Q9"/>
<evidence type="ECO:0000313" key="3">
    <source>
        <dbReference type="Proteomes" id="UP000281406"/>
    </source>
</evidence>
<feature type="region of interest" description="Disordered" evidence="1">
    <location>
        <begin position="34"/>
        <end position="54"/>
    </location>
</feature>
<evidence type="ECO:0000313" key="2">
    <source>
        <dbReference type="EMBL" id="ROL41546.1"/>
    </source>
</evidence>
<name>A0A3N0Y5Q9_ANAGA</name>
<organism evidence="2 3">
    <name type="scientific">Anabarilius grahami</name>
    <name type="common">Kanglang fish</name>
    <name type="synonym">Barilius grahami</name>
    <dbReference type="NCBI Taxonomy" id="495550"/>
    <lineage>
        <taxon>Eukaryota</taxon>
        <taxon>Metazoa</taxon>
        <taxon>Chordata</taxon>
        <taxon>Craniata</taxon>
        <taxon>Vertebrata</taxon>
        <taxon>Euteleostomi</taxon>
        <taxon>Actinopterygii</taxon>
        <taxon>Neopterygii</taxon>
        <taxon>Teleostei</taxon>
        <taxon>Ostariophysi</taxon>
        <taxon>Cypriniformes</taxon>
        <taxon>Xenocyprididae</taxon>
        <taxon>Xenocypridinae</taxon>
        <taxon>Xenocypridinae incertae sedis</taxon>
        <taxon>Anabarilius</taxon>
    </lineage>
</organism>
<gene>
    <name evidence="2" type="ORF">DPX16_6944</name>
</gene>
<dbReference type="EMBL" id="RJVU01051648">
    <property type="protein sequence ID" value="ROL41546.1"/>
    <property type="molecule type" value="Genomic_DNA"/>
</dbReference>
<keyword evidence="3" id="KW-1185">Reference proteome</keyword>
<evidence type="ECO:0000256" key="1">
    <source>
        <dbReference type="SAM" id="MobiDB-lite"/>
    </source>
</evidence>
<accession>A0A3N0Y5Q9</accession>
<sequence>MCCCTSPWHHCSYHKLGQAIYITERRMRERDLEEEERERVQVQESAGTRRSRRFQEVKKQSAALQQFLPRRAQIPEYKLLATQTTPKGRVLLPGVPLRGVGNRVSALSRSPRRPRRI</sequence>
<reference evidence="2 3" key="1">
    <citation type="submission" date="2018-10" db="EMBL/GenBank/DDBJ databases">
        <title>Genome assembly for a Yunnan-Guizhou Plateau 3E fish, Anabarilius grahami (Regan), and its evolutionary and genetic applications.</title>
        <authorList>
            <person name="Jiang W."/>
        </authorList>
    </citation>
    <scope>NUCLEOTIDE SEQUENCE [LARGE SCALE GENOMIC DNA]</scope>
    <source>
        <strain evidence="2">AG-KIZ</strain>
        <tissue evidence="2">Muscle</tissue>
    </source>
</reference>
<proteinExistence type="predicted"/>
<dbReference type="Proteomes" id="UP000281406">
    <property type="component" value="Unassembled WGS sequence"/>
</dbReference>
<protein>
    <submittedName>
        <fullName evidence="2">Uncharacterized protein</fullName>
    </submittedName>
</protein>